<proteinExistence type="predicted"/>
<feature type="region of interest" description="Disordered" evidence="1">
    <location>
        <begin position="87"/>
        <end position="110"/>
    </location>
</feature>
<evidence type="ECO:0000256" key="1">
    <source>
        <dbReference type="SAM" id="MobiDB-lite"/>
    </source>
</evidence>
<organism evidence="2 3">
    <name type="scientific">Halomonas mongoliensis</name>
    <dbReference type="NCBI Taxonomy" id="321265"/>
    <lineage>
        <taxon>Bacteria</taxon>
        <taxon>Pseudomonadati</taxon>
        <taxon>Pseudomonadota</taxon>
        <taxon>Gammaproteobacteria</taxon>
        <taxon>Oceanospirillales</taxon>
        <taxon>Halomonadaceae</taxon>
        <taxon>Halomonas</taxon>
    </lineage>
</organism>
<evidence type="ECO:0000313" key="3">
    <source>
        <dbReference type="Proteomes" id="UP001252270"/>
    </source>
</evidence>
<reference evidence="2 3" key="1">
    <citation type="submission" date="2023-04" db="EMBL/GenBank/DDBJ databases">
        <title>A long-awaited taxogenomic arrangement of the family Halomonadaceae.</title>
        <authorList>
            <person name="De La Haba R."/>
            <person name="Chuvochina M."/>
            <person name="Wittouck S."/>
            <person name="Arahal D.R."/>
            <person name="Sanchez-Porro C."/>
            <person name="Hugenholtz P."/>
            <person name="Ventosa A."/>
        </authorList>
    </citation>
    <scope>NUCLEOTIDE SEQUENCE [LARGE SCALE GENOMIC DNA]</scope>
    <source>
        <strain evidence="2 3">DSM 17332</strain>
    </source>
</reference>
<comment type="caution">
    <text evidence="2">The sequence shown here is derived from an EMBL/GenBank/DDBJ whole genome shotgun (WGS) entry which is preliminary data.</text>
</comment>
<gene>
    <name evidence="2" type="ORF">QC820_13155</name>
</gene>
<accession>A0ABU1GP05</accession>
<protein>
    <submittedName>
        <fullName evidence="2">Uncharacterized protein</fullName>
    </submittedName>
</protein>
<evidence type="ECO:0000313" key="2">
    <source>
        <dbReference type="EMBL" id="MDR5893759.1"/>
    </source>
</evidence>
<dbReference type="EMBL" id="JARWAL010000011">
    <property type="protein sequence ID" value="MDR5893759.1"/>
    <property type="molecule type" value="Genomic_DNA"/>
</dbReference>
<name>A0ABU1GP05_9GAMM</name>
<dbReference type="RefSeq" id="WP_309637265.1">
    <property type="nucleotide sequence ID" value="NZ_JARWAL010000011.1"/>
</dbReference>
<dbReference type="Proteomes" id="UP001252270">
    <property type="component" value="Unassembled WGS sequence"/>
</dbReference>
<sequence>MDTPAAIRHPLIHQQRFLAAEMSFQLGEIPTAIRIRCYRDAGGGRISCEQSHYLQTPLQAEPSFESSDDHSGVDEALAAITGEMAAQYQQAEQAGHRPSDDWLLPSRDFD</sequence>
<keyword evidence="3" id="KW-1185">Reference proteome</keyword>